<gene>
    <name evidence="1" type="ORF">FJU31_15745</name>
</gene>
<organism evidence="1 2">
    <name type="scientific">Stenotrophomonas cyclobalanopsidis</name>
    <dbReference type="NCBI Taxonomy" id="2771362"/>
    <lineage>
        <taxon>Bacteria</taxon>
        <taxon>Pseudomonadati</taxon>
        <taxon>Pseudomonadota</taxon>
        <taxon>Gammaproteobacteria</taxon>
        <taxon>Lysobacterales</taxon>
        <taxon>Lysobacteraceae</taxon>
        <taxon>Stenotrophomonas</taxon>
    </lineage>
</organism>
<keyword evidence="2" id="KW-1185">Reference proteome</keyword>
<dbReference type="EMBL" id="VYKI01000025">
    <property type="protein sequence ID" value="KAA8995127.1"/>
    <property type="molecule type" value="Genomic_DNA"/>
</dbReference>
<protein>
    <submittedName>
        <fullName evidence="1">Uncharacterized protein</fullName>
    </submittedName>
</protein>
<name>A0ABQ6SXR1_9GAMM</name>
<sequence length="253" mass="26827">MPKSADVHAIDWATLQGAYGDASEAGALLASMMDPQHQQDWNDIWSHLCHQGTVYSASHAALPVLLSIARQTGRSDGDDALLLAGAIVAGSDVGDPGLVPHGDVIQALRSKVHKRLQGTGKDAVPLSEDGHGERGWLRQAWLGLSGEKAWSQHLDRLAEGEIVGECVACSADLYCTLDAEAPYVCHEDPVFGAPSATTALLPGEPVGVAEQWLMHQVRDDGDQRAEQLLALAFGHSTCSACGHPFAVRECVQA</sequence>
<reference evidence="1 2" key="1">
    <citation type="journal article" date="2020" name="Antonie Van Leeuwenhoek">
        <title>Stenotrophomonas cyclobalanopsidis sp. nov., isolated from the leaf spot disease of Cyclobalanopsis patelliformis.</title>
        <authorList>
            <person name="Bian D.R."/>
            <person name="Xue H."/>
            <person name="Piao C.G."/>
            <person name="Li Y."/>
        </authorList>
    </citation>
    <scope>NUCLEOTIDE SEQUENCE [LARGE SCALE GENOMIC DNA]</scope>
    <source>
        <strain evidence="1 2">TPQG1-4</strain>
    </source>
</reference>
<comment type="caution">
    <text evidence="1">The sequence shown here is derived from an EMBL/GenBank/DDBJ whole genome shotgun (WGS) entry which is preliminary data.</text>
</comment>
<proteinExistence type="predicted"/>
<accession>A0ABQ6SXR1</accession>
<evidence type="ECO:0000313" key="2">
    <source>
        <dbReference type="Proteomes" id="UP000326367"/>
    </source>
</evidence>
<dbReference type="RefSeq" id="WP_150455568.1">
    <property type="nucleotide sequence ID" value="NZ_VYKI01000025.1"/>
</dbReference>
<dbReference type="Proteomes" id="UP000326367">
    <property type="component" value="Unassembled WGS sequence"/>
</dbReference>
<evidence type="ECO:0000313" key="1">
    <source>
        <dbReference type="EMBL" id="KAA8995127.1"/>
    </source>
</evidence>